<protein>
    <recommendedName>
        <fullName evidence="4">NEDD4-binding protein 2-like 2</fullName>
    </recommendedName>
</protein>
<dbReference type="Pfam" id="PF13671">
    <property type="entry name" value="AAA_33"/>
    <property type="match status" value="1"/>
</dbReference>
<evidence type="ECO:0000313" key="3">
    <source>
        <dbReference type="Proteomes" id="UP000823561"/>
    </source>
</evidence>
<dbReference type="EMBL" id="JADWDJ010000015">
    <property type="protein sequence ID" value="KAG5268953.1"/>
    <property type="molecule type" value="Genomic_DNA"/>
</dbReference>
<proteinExistence type="predicted"/>
<dbReference type="GO" id="GO:0005634">
    <property type="term" value="C:nucleus"/>
    <property type="evidence" value="ECO:0007669"/>
    <property type="project" value="TreeGrafter"/>
</dbReference>
<feature type="region of interest" description="Disordered" evidence="1">
    <location>
        <begin position="141"/>
        <end position="196"/>
    </location>
</feature>
<dbReference type="AlphaFoldDB" id="A0AAV6G1E6"/>
<gene>
    <name evidence="2" type="ORF">AALO_G00196690</name>
</gene>
<dbReference type="Gene3D" id="3.40.50.300">
    <property type="entry name" value="P-loop containing nucleotide triphosphate hydrolases"/>
    <property type="match status" value="1"/>
</dbReference>
<name>A0AAV6G1E6_9TELE</name>
<keyword evidence="3" id="KW-1185">Reference proteome</keyword>
<sequence length="526" mass="60013">MSNDNINQYTEPPYGGDVDKTSAKKRKSLDVAGNLSSCLNVTERSFNVNIDELRGFPNSQTPPVRLSESEVADIPTQLPVSAASDGTTDRNGQPIPNKEILLKGVGFTSTSFIGPLCHQGIIKPKTNIDDELDHFYKELEQIEPKDVDKPDDCNADRSTLAKKQQYPVPQHEIQSDPSKPRHLGPPHSGQLPQNLTQNFRHLPPYYQCWDVSYPPALQGSNSPFLGFGIETRSQRPLYQFPSPLLPPPPRIPPYPLGDGSRDNIWGSNQETFQWGNMPLKSGHTYQGDRINHAAYHQDHYKLIPNDFGCNEPHSSKPDCSQPYKQSSSFLQTNSEEFKFYQQAHTHPGRTIDPGSLKLILMRGAPGSGKSTLARDLLSSCPNGLILSTDDYFLQEDRYVYDARLLGDAHHWNQSRTREALRDYCSPIIIDNTNMQAWEMKPYVQMAVERGYIVCFCEPNTSWKYEPSELERRNKHGVPKHKIEKILERFERPMTVDIVLNSQEPLRQYTEHAFKQQRRKRQYDCFQ</sequence>
<dbReference type="Proteomes" id="UP000823561">
    <property type="component" value="Chromosome 15"/>
</dbReference>
<evidence type="ECO:0000256" key="1">
    <source>
        <dbReference type="SAM" id="MobiDB-lite"/>
    </source>
</evidence>
<dbReference type="InterPro" id="IPR027417">
    <property type="entry name" value="P-loop_NTPase"/>
</dbReference>
<dbReference type="PANTHER" id="PTHR13308">
    <property type="entry name" value="NEDD4-BINDING PROTEIN 2-LIKE 1"/>
    <property type="match status" value="1"/>
</dbReference>
<evidence type="ECO:0008006" key="4">
    <source>
        <dbReference type="Google" id="ProtNLM"/>
    </source>
</evidence>
<dbReference type="SUPFAM" id="SSF52540">
    <property type="entry name" value="P-loop containing nucleoside triphosphate hydrolases"/>
    <property type="match status" value="1"/>
</dbReference>
<comment type="caution">
    <text evidence="2">The sequence shown here is derived from an EMBL/GenBank/DDBJ whole genome shotgun (WGS) entry which is preliminary data.</text>
</comment>
<dbReference type="PANTHER" id="PTHR13308:SF23">
    <property type="entry name" value="NEDD4-BINDING PROTEIN 2-LIKE 2"/>
    <property type="match status" value="1"/>
</dbReference>
<feature type="region of interest" description="Disordered" evidence="1">
    <location>
        <begin position="1"/>
        <end position="22"/>
    </location>
</feature>
<dbReference type="GO" id="GO:0003714">
    <property type="term" value="F:transcription corepressor activity"/>
    <property type="evidence" value="ECO:0007669"/>
    <property type="project" value="TreeGrafter"/>
</dbReference>
<evidence type="ECO:0000313" key="2">
    <source>
        <dbReference type="EMBL" id="KAG5268953.1"/>
    </source>
</evidence>
<organism evidence="2 3">
    <name type="scientific">Alosa alosa</name>
    <name type="common">allis shad</name>
    <dbReference type="NCBI Taxonomy" id="278164"/>
    <lineage>
        <taxon>Eukaryota</taxon>
        <taxon>Metazoa</taxon>
        <taxon>Chordata</taxon>
        <taxon>Craniata</taxon>
        <taxon>Vertebrata</taxon>
        <taxon>Euteleostomi</taxon>
        <taxon>Actinopterygii</taxon>
        <taxon>Neopterygii</taxon>
        <taxon>Teleostei</taxon>
        <taxon>Clupei</taxon>
        <taxon>Clupeiformes</taxon>
        <taxon>Clupeoidei</taxon>
        <taxon>Clupeidae</taxon>
        <taxon>Alosa</taxon>
    </lineage>
</organism>
<feature type="compositionally biased region" description="Basic and acidic residues" evidence="1">
    <location>
        <begin position="141"/>
        <end position="155"/>
    </location>
</feature>
<reference evidence="2" key="1">
    <citation type="submission" date="2020-10" db="EMBL/GenBank/DDBJ databases">
        <title>Chromosome-scale genome assembly of the Allis shad, Alosa alosa.</title>
        <authorList>
            <person name="Margot Z."/>
            <person name="Christophe K."/>
            <person name="Cabau C."/>
            <person name="Louis A."/>
            <person name="Berthelot C."/>
            <person name="Parey E."/>
            <person name="Roest Crollius H."/>
            <person name="Montfort J."/>
            <person name="Robinson-Rechavi M."/>
            <person name="Bucao C."/>
            <person name="Bouchez O."/>
            <person name="Gislard M."/>
            <person name="Lluch J."/>
            <person name="Milhes M."/>
            <person name="Lampietro C."/>
            <person name="Lopez Roques C."/>
            <person name="Donnadieu C."/>
            <person name="Braasch I."/>
            <person name="Desvignes T."/>
            <person name="Postlethwait J."/>
            <person name="Bobe J."/>
            <person name="Guiguen Y."/>
        </authorList>
    </citation>
    <scope>NUCLEOTIDE SEQUENCE</scope>
    <source>
        <strain evidence="2">M-15738</strain>
        <tissue evidence="2">Blood</tissue>
    </source>
</reference>
<dbReference type="GO" id="GO:0000122">
    <property type="term" value="P:negative regulation of transcription by RNA polymerase II"/>
    <property type="evidence" value="ECO:0007669"/>
    <property type="project" value="TreeGrafter"/>
</dbReference>
<dbReference type="InterPro" id="IPR026302">
    <property type="entry name" value="NEDD4-bd_p2"/>
</dbReference>
<feature type="compositionally biased region" description="Polar residues" evidence="1">
    <location>
        <begin position="1"/>
        <end position="10"/>
    </location>
</feature>
<accession>A0AAV6G1E6</accession>